<name>A0ABP0VTK9_9BRYO</name>
<evidence type="ECO:0000256" key="6">
    <source>
        <dbReference type="ARBA" id="ARBA00023175"/>
    </source>
</evidence>
<dbReference type="InterPro" id="IPR003130">
    <property type="entry name" value="GED"/>
</dbReference>
<evidence type="ECO:0000256" key="5">
    <source>
        <dbReference type="ARBA" id="ARBA00023134"/>
    </source>
</evidence>
<gene>
    <name evidence="12" type="ORF">CSSPJE1EN1_LOCUS2230</name>
</gene>
<dbReference type="InterPro" id="IPR019762">
    <property type="entry name" value="Dynamin_GTPase_CS"/>
</dbReference>
<evidence type="ECO:0000313" key="13">
    <source>
        <dbReference type="Proteomes" id="UP001497444"/>
    </source>
</evidence>
<feature type="compositionally biased region" description="Polar residues" evidence="8">
    <location>
        <begin position="550"/>
        <end position="566"/>
    </location>
</feature>
<dbReference type="InterPro" id="IPR001849">
    <property type="entry name" value="PH_domain"/>
</dbReference>
<evidence type="ECO:0000259" key="10">
    <source>
        <dbReference type="PROSITE" id="PS51388"/>
    </source>
</evidence>
<evidence type="ECO:0000256" key="1">
    <source>
        <dbReference type="ARBA" id="ARBA00011980"/>
    </source>
</evidence>
<dbReference type="PANTHER" id="PTHR11566:SF57">
    <property type="entry name" value="DYNAMIN-2B"/>
    <property type="match status" value="1"/>
</dbReference>
<dbReference type="SUPFAM" id="SSF50729">
    <property type="entry name" value="PH domain-like"/>
    <property type="match status" value="1"/>
</dbReference>
<dbReference type="Pfam" id="PF02212">
    <property type="entry name" value="GED"/>
    <property type="match status" value="1"/>
</dbReference>
<evidence type="ECO:0000313" key="12">
    <source>
        <dbReference type="EMBL" id="CAK9256752.1"/>
    </source>
</evidence>
<keyword evidence="5 7" id="KW-0342">GTP-binding</keyword>
<evidence type="ECO:0000259" key="11">
    <source>
        <dbReference type="PROSITE" id="PS51718"/>
    </source>
</evidence>
<dbReference type="InterPro" id="IPR001401">
    <property type="entry name" value="Dynamin_GTPase"/>
</dbReference>
<dbReference type="Gene3D" id="2.30.29.30">
    <property type="entry name" value="Pleckstrin-homology domain (PH domain)/Phosphotyrosine-binding domain (PTB)"/>
    <property type="match status" value="1"/>
</dbReference>
<dbReference type="PANTHER" id="PTHR11566">
    <property type="entry name" value="DYNAMIN"/>
    <property type="match status" value="1"/>
</dbReference>
<feature type="compositionally biased region" description="Pro residues" evidence="8">
    <location>
        <begin position="969"/>
        <end position="985"/>
    </location>
</feature>
<dbReference type="InterPro" id="IPR022812">
    <property type="entry name" value="Dynamin"/>
</dbReference>
<dbReference type="PRINTS" id="PR00195">
    <property type="entry name" value="DYNAMIN"/>
</dbReference>
<evidence type="ECO:0000256" key="2">
    <source>
        <dbReference type="ARBA" id="ARBA00022701"/>
    </source>
</evidence>
<feature type="region of interest" description="Disordered" evidence="8">
    <location>
        <begin position="535"/>
        <end position="590"/>
    </location>
</feature>
<feature type="domain" description="Dynamin-type G" evidence="11">
    <location>
        <begin position="54"/>
        <end position="330"/>
    </location>
</feature>
<feature type="compositionally biased region" description="Basic and acidic residues" evidence="8">
    <location>
        <begin position="535"/>
        <end position="549"/>
    </location>
</feature>
<dbReference type="InterPro" id="IPR030381">
    <property type="entry name" value="G_DYNAMIN_dom"/>
</dbReference>
<feature type="domain" description="GED" evidence="10">
    <location>
        <begin position="786"/>
        <end position="879"/>
    </location>
</feature>
<keyword evidence="13" id="KW-1185">Reference proteome</keyword>
<evidence type="ECO:0000259" key="9">
    <source>
        <dbReference type="PROSITE" id="PS50003"/>
    </source>
</evidence>
<keyword evidence="2" id="KW-0493">Microtubule</keyword>
<dbReference type="Pfam" id="PF00169">
    <property type="entry name" value="PH"/>
    <property type="match status" value="1"/>
</dbReference>
<feature type="compositionally biased region" description="Low complexity" evidence="8">
    <location>
        <begin position="663"/>
        <end position="673"/>
    </location>
</feature>
<dbReference type="Proteomes" id="UP001497444">
    <property type="component" value="Chromosome 10"/>
</dbReference>
<dbReference type="Gene3D" id="1.20.120.1240">
    <property type="entry name" value="Dynamin, middle domain"/>
    <property type="match status" value="1"/>
</dbReference>
<dbReference type="InterPro" id="IPR011993">
    <property type="entry name" value="PH-like_dom_sf"/>
</dbReference>
<dbReference type="InterPro" id="IPR045063">
    <property type="entry name" value="Dynamin_N"/>
</dbReference>
<evidence type="ECO:0000256" key="3">
    <source>
        <dbReference type="ARBA" id="ARBA00022741"/>
    </source>
</evidence>
<dbReference type="SMART" id="SM00233">
    <property type="entry name" value="PH"/>
    <property type="match status" value="1"/>
</dbReference>
<keyword evidence="6" id="KW-0505">Motor protein</keyword>
<keyword evidence="3 7" id="KW-0547">Nucleotide-binding</keyword>
<evidence type="ECO:0000256" key="8">
    <source>
        <dbReference type="SAM" id="MobiDB-lite"/>
    </source>
</evidence>
<dbReference type="Gene3D" id="3.40.50.300">
    <property type="entry name" value="P-loop containing nucleotide triphosphate hydrolases"/>
    <property type="match status" value="1"/>
</dbReference>
<dbReference type="EMBL" id="OZ020105">
    <property type="protein sequence ID" value="CAK9256752.1"/>
    <property type="molecule type" value="Genomic_DNA"/>
</dbReference>
<dbReference type="EC" id="3.6.5.5" evidence="1"/>
<evidence type="ECO:0000256" key="4">
    <source>
        <dbReference type="ARBA" id="ARBA00022801"/>
    </source>
</evidence>
<dbReference type="Pfam" id="PF00350">
    <property type="entry name" value="Dynamin_N"/>
    <property type="match status" value="1"/>
</dbReference>
<feature type="domain" description="PH" evidence="9">
    <location>
        <begin position="599"/>
        <end position="735"/>
    </location>
</feature>
<comment type="similarity">
    <text evidence="7">Belongs to the TRAFAC class dynamin-like GTPase superfamily. Dynamin/Fzo/YdjA family.</text>
</comment>
<dbReference type="PROSITE" id="PS50003">
    <property type="entry name" value="PH_DOMAIN"/>
    <property type="match status" value="1"/>
</dbReference>
<feature type="region of interest" description="Disordered" evidence="8">
    <location>
        <begin position="875"/>
        <end position="985"/>
    </location>
</feature>
<protein>
    <recommendedName>
        <fullName evidence="1">dynamin GTPase</fullName>
        <ecNumber evidence="1">3.6.5.5</ecNumber>
    </recommendedName>
</protein>
<feature type="region of interest" description="Disordered" evidence="8">
    <location>
        <begin position="661"/>
        <end position="689"/>
    </location>
</feature>
<sequence length="985" mass="106359">MGGGSKGASEDRYSGAMENLIQLSELMQQASALLAAEGEDAGGAQEATAPLKSRTSFLTVVALGNMSAGKSAVLNSLIGYPVLPTGENGATRVPIILEMEQDKTGSSRTGLNIVLEGRTAAVSASDIRHSLQGRLKTLTSSKGGEAEGIRLVLRSSTAPPLKLIDIPGLDTRSSSSGDSPVHTFADNNDALLLLVIPATSCRDVAVSRALKLARDLDPDGTRTVGVISKVDQAASDQRSLAAVQALLSGQGPSVTLEMPWVAMIGQSVAIAAAHSGGFVSADDTLETAWKAEMESLKSILSGVSHKKLGRIALVETLTHQIRKRMKQRLPNILSGLQGRAKVVEAELVTLGEQRVQTSEGTRAMALELCREFEDTFLLHIQTGEGSGWRVVASFEGALPKRMKGLPLDSMFELSSVKKLVLEADGYQPYLFSPEKGLRALIRQALDLVKEPAKMCVDEVHHILVDIVSASASATAGLSRFEPLKREIVAIASAALDEYRTESKKMVIALVDMERSFIPPQHFIRLVQRRLDRLRRDDDQRNRGSKKAQDAEQSLLNKVTPAPLSSNGSGGNLKAMKGQAAQAEKDSNEETVPSTLQIVGDNSAGYLLKKSSKKDDWIKRWFVLNERTNRLGYTKKPEEKSFRGVIALEECFLEDGLEKENGAEEAAAPASKSWSKSKKTSANGTDKENLGDNLAFRISHKVSYKTVLKAHHSLVLKADNMAEKMEWMAKLRGCIESPKNDSSTKSGSMKESKSMDNVAAALPSSVSDGPVEMSTVLRRPVDSEEELRSMAKEVRDYVEAVLNSLCANIPKAVVLCQVERAKDAMLNQLYSSVSSQSTGKIEELLKEDQGVKARRERWQKQAAALSKLTRQLSLHDSQASAGAGLDNSRPTKTTTTTTTNGLEVEDWRVAFEGAGTIRSSSSSNHSSSPHKSRRAPSPSMNGHVPSRNGNHSDYKENGDVGNGNRRPTPGRRPPPPSPPGAPMYNY</sequence>
<reference evidence="12" key="1">
    <citation type="submission" date="2024-02" db="EMBL/GenBank/DDBJ databases">
        <authorList>
            <consortium name="ELIXIR-Norway"/>
            <consortium name="Elixir Norway"/>
        </authorList>
    </citation>
    <scope>NUCLEOTIDE SEQUENCE</scope>
</reference>
<dbReference type="InterPro" id="IPR000375">
    <property type="entry name" value="Dynamin_stalk"/>
</dbReference>
<dbReference type="InterPro" id="IPR020850">
    <property type="entry name" value="GED_dom"/>
</dbReference>
<dbReference type="PROSITE" id="PS51718">
    <property type="entry name" value="G_DYNAMIN_2"/>
    <property type="match status" value="1"/>
</dbReference>
<dbReference type="Pfam" id="PF01031">
    <property type="entry name" value="Dynamin_M"/>
    <property type="match status" value="1"/>
</dbReference>
<accession>A0ABP0VTK9</accession>
<dbReference type="InterPro" id="IPR027417">
    <property type="entry name" value="P-loop_NTPase"/>
</dbReference>
<proteinExistence type="inferred from homology"/>
<keyword evidence="4" id="KW-0378">Hydrolase</keyword>
<dbReference type="PROSITE" id="PS00410">
    <property type="entry name" value="G_DYNAMIN_1"/>
    <property type="match status" value="1"/>
</dbReference>
<dbReference type="PROSITE" id="PS51388">
    <property type="entry name" value="GED"/>
    <property type="match status" value="1"/>
</dbReference>
<feature type="region of interest" description="Disordered" evidence="8">
    <location>
        <begin position="735"/>
        <end position="754"/>
    </location>
</feature>
<evidence type="ECO:0000256" key="7">
    <source>
        <dbReference type="RuleBase" id="RU003932"/>
    </source>
</evidence>
<dbReference type="SMART" id="SM00053">
    <property type="entry name" value="DYNc"/>
    <property type="match status" value="1"/>
</dbReference>
<dbReference type="SUPFAM" id="SSF52540">
    <property type="entry name" value="P-loop containing nucleoside triphosphate hydrolases"/>
    <property type="match status" value="1"/>
</dbReference>
<organism evidence="12 13">
    <name type="scientific">Sphagnum jensenii</name>
    <dbReference type="NCBI Taxonomy" id="128206"/>
    <lineage>
        <taxon>Eukaryota</taxon>
        <taxon>Viridiplantae</taxon>
        <taxon>Streptophyta</taxon>
        <taxon>Embryophyta</taxon>
        <taxon>Bryophyta</taxon>
        <taxon>Sphagnophytina</taxon>
        <taxon>Sphagnopsida</taxon>
        <taxon>Sphagnales</taxon>
        <taxon>Sphagnaceae</taxon>
        <taxon>Sphagnum</taxon>
    </lineage>
</organism>